<keyword evidence="2" id="KW-0812">Transmembrane</keyword>
<dbReference type="Proteomes" id="UP000246740">
    <property type="component" value="Unassembled WGS sequence"/>
</dbReference>
<dbReference type="PANTHER" id="PTHR22642">
    <property type="entry name" value="IMIDAZOLONEPROPIONASE"/>
    <property type="match status" value="1"/>
</dbReference>
<name>A0A317XKQ3_9BASI</name>
<dbReference type="OrthoDB" id="3501663at2759"/>
<keyword evidence="5" id="KW-1185">Reference proteome</keyword>
<dbReference type="InterPro" id="IPR032466">
    <property type="entry name" value="Metal_Hydrolase"/>
</dbReference>
<evidence type="ECO:0000259" key="3">
    <source>
        <dbReference type="Pfam" id="PF07969"/>
    </source>
</evidence>
<dbReference type="InterPro" id="IPR029063">
    <property type="entry name" value="SAM-dependent_MTases_sf"/>
</dbReference>
<dbReference type="Gene3D" id="3.20.20.140">
    <property type="entry name" value="Metal-dependent hydrolases"/>
    <property type="match status" value="1"/>
</dbReference>
<dbReference type="InterPro" id="IPR013108">
    <property type="entry name" value="Amidohydro_3"/>
</dbReference>
<dbReference type="Gene3D" id="3.40.50.150">
    <property type="entry name" value="Vaccinia Virus protein VP39"/>
    <property type="match status" value="1"/>
</dbReference>
<keyword evidence="2" id="KW-0472">Membrane</keyword>
<evidence type="ECO:0000256" key="1">
    <source>
        <dbReference type="SAM" id="MobiDB-lite"/>
    </source>
</evidence>
<dbReference type="Gene3D" id="3.10.310.70">
    <property type="match status" value="1"/>
</dbReference>
<dbReference type="Pfam" id="PF13489">
    <property type="entry name" value="Methyltransf_23"/>
    <property type="match status" value="1"/>
</dbReference>
<sequence length="1074" mass="118383">MAQDRILQQGVGHYPTPKRFSRCFALVGVVALAILASLFLSADELEAQHHQRGFPSQFRSLPDRYVICSPPKRTLSVGSASSQGSIYTGDDDRFADSNGFAQCVAIDNGTIADVGSRQDVVSRFFEPRDYEGKATGKKKTRRPKGNKAARLERSQLRRERKEKSGAMSQDPRIVHLQPGQTLFPGFQDAHGHILDYGWSLKVVDLVGARSVDEVVRRLEAYVRRDPRLSAFANGESTANVPWLEGLGWDQTKWSPPIFPTAKDLSKSPVLRNFPISLRRVDVHALWLSEKALALVSEGAVGFPKSPAEDHRIDGGLVLRDDAGNPTGILIDHAMNLAYQVIPSWTDEQRQIFLDAAAEGLLRAGITAVGDAATDLQAAAFYKRLDDQGKLPFRIYSLLACPPEQRLCAHRIAKVRPTRSRDGHGRFTLRAVKLFNDGALGSWGSAMWEDYADKPGERGLLLIREEELKSVVSYWLERGWQVGTHAIGDRANTLTLDAYEAYLAAHPGDSDLRPRVEHAQLLRPADFGRFAELGVIASVQPTHCTSDMGYVESRLGYERAAAEAYPWKSLVGRNASVALGSDFPVELPDPLHGMYSSITRLDPHGDSPHGPGGWFPHERLTRRQALKGFTQDVSFAQFEESISGTIAVGKRADLTVLDRNILDEDRVSALSLRNARVDATIIDGRVVYDRLQSKSAPIGSLVARLTEWYSASVARVRGRVVRALQHYPLAMGWMAGVLSTVLLLALLLISQWSGSWRGDTDPDIYRNLSALALNVRRPLTVWMNMGLWRSQEDLADEDLDLSTACKALAEKLYARAAVKPESNILDVGCGSGDSTLLLNDTYRPKVLHAVTYLDAEARVAASRIESHLAYSGTGKADSGVKVWAGDVNRWFQGRTANDETYDYILALDCAYHFADRAQFIRLASARLNSGGTLAFVDALASWPAPTSKALLGPPRVPYPRKKPGWVASLRHRINCMSLSVSIRNLWSIDRYVEELCIQGGFKSDSVQIEDITADTFVGFARFLRQVSGPDSGWRGGGPVMRLALGQFADVVERWGAGGDEGMLRYCVIVAQKASP</sequence>
<evidence type="ECO:0000256" key="2">
    <source>
        <dbReference type="SAM" id="Phobius"/>
    </source>
</evidence>
<protein>
    <recommendedName>
        <fullName evidence="3">Amidohydrolase 3 domain-containing protein</fullName>
    </recommendedName>
</protein>
<dbReference type="GO" id="GO:0016810">
    <property type="term" value="F:hydrolase activity, acting on carbon-nitrogen (but not peptide) bonds"/>
    <property type="evidence" value="ECO:0007669"/>
    <property type="project" value="InterPro"/>
</dbReference>
<keyword evidence="2" id="KW-1133">Transmembrane helix</keyword>
<evidence type="ECO:0000313" key="5">
    <source>
        <dbReference type="Proteomes" id="UP000246740"/>
    </source>
</evidence>
<feature type="compositionally biased region" description="Basic and acidic residues" evidence="1">
    <location>
        <begin position="149"/>
        <end position="164"/>
    </location>
</feature>
<accession>A0A317XKQ3</accession>
<dbReference type="Pfam" id="PF07969">
    <property type="entry name" value="Amidohydro_3"/>
    <property type="match status" value="1"/>
</dbReference>
<feature type="transmembrane region" description="Helical" evidence="2">
    <location>
        <begin position="23"/>
        <end position="42"/>
    </location>
</feature>
<feature type="compositionally biased region" description="Basic residues" evidence="1">
    <location>
        <begin position="135"/>
        <end position="147"/>
    </location>
</feature>
<dbReference type="SUPFAM" id="SSF51556">
    <property type="entry name" value="Metallo-dependent hydrolases"/>
    <property type="match status" value="1"/>
</dbReference>
<dbReference type="EMBL" id="KZ819197">
    <property type="protein sequence ID" value="PWY98913.1"/>
    <property type="molecule type" value="Genomic_DNA"/>
</dbReference>
<dbReference type="SUPFAM" id="SSF51338">
    <property type="entry name" value="Composite domain of metallo-dependent hydrolases"/>
    <property type="match status" value="1"/>
</dbReference>
<feature type="region of interest" description="Disordered" evidence="1">
    <location>
        <begin position="131"/>
        <end position="169"/>
    </location>
</feature>
<dbReference type="InParanoid" id="A0A317XKQ3"/>
<dbReference type="InterPro" id="IPR011059">
    <property type="entry name" value="Metal-dep_hydrolase_composite"/>
</dbReference>
<feature type="domain" description="Amidohydrolase 3" evidence="3">
    <location>
        <begin position="179"/>
        <end position="687"/>
    </location>
</feature>
<dbReference type="AlphaFoldDB" id="A0A317XKQ3"/>
<dbReference type="PANTHER" id="PTHR22642:SF2">
    <property type="entry name" value="PROTEIN LONG AFTER FAR-RED 3"/>
    <property type="match status" value="1"/>
</dbReference>
<dbReference type="Gene3D" id="2.30.40.10">
    <property type="entry name" value="Urease, subunit C, domain 1"/>
    <property type="match status" value="1"/>
</dbReference>
<dbReference type="CDD" id="cd01300">
    <property type="entry name" value="YtcJ_like"/>
    <property type="match status" value="1"/>
</dbReference>
<dbReference type="STRING" id="1882483.A0A317XKQ3"/>
<evidence type="ECO:0000313" key="4">
    <source>
        <dbReference type="EMBL" id="PWY98913.1"/>
    </source>
</evidence>
<dbReference type="SUPFAM" id="SSF53335">
    <property type="entry name" value="S-adenosyl-L-methionine-dependent methyltransferases"/>
    <property type="match status" value="1"/>
</dbReference>
<dbReference type="CDD" id="cd02440">
    <property type="entry name" value="AdoMet_MTases"/>
    <property type="match status" value="1"/>
</dbReference>
<proteinExistence type="predicted"/>
<gene>
    <name evidence="4" type="ORF">BCV70DRAFT_192949</name>
</gene>
<organism evidence="4 5">
    <name type="scientific">Testicularia cyperi</name>
    <dbReference type="NCBI Taxonomy" id="1882483"/>
    <lineage>
        <taxon>Eukaryota</taxon>
        <taxon>Fungi</taxon>
        <taxon>Dikarya</taxon>
        <taxon>Basidiomycota</taxon>
        <taxon>Ustilaginomycotina</taxon>
        <taxon>Ustilaginomycetes</taxon>
        <taxon>Ustilaginales</taxon>
        <taxon>Anthracoideaceae</taxon>
        <taxon>Testicularia</taxon>
    </lineage>
</organism>
<reference evidence="4 5" key="1">
    <citation type="journal article" date="2018" name="Mol. Biol. Evol.">
        <title>Broad Genomic Sampling Reveals a Smut Pathogenic Ancestry of the Fungal Clade Ustilaginomycotina.</title>
        <authorList>
            <person name="Kijpornyongpan T."/>
            <person name="Mondo S.J."/>
            <person name="Barry K."/>
            <person name="Sandor L."/>
            <person name="Lee J."/>
            <person name="Lipzen A."/>
            <person name="Pangilinan J."/>
            <person name="LaButti K."/>
            <person name="Hainaut M."/>
            <person name="Henrissat B."/>
            <person name="Grigoriev I.V."/>
            <person name="Spatafora J.W."/>
            <person name="Aime M.C."/>
        </authorList>
    </citation>
    <scope>NUCLEOTIDE SEQUENCE [LARGE SCALE GENOMIC DNA]</scope>
    <source>
        <strain evidence="4 5">MCA 3645</strain>
    </source>
</reference>
<dbReference type="InterPro" id="IPR033932">
    <property type="entry name" value="YtcJ-like"/>
</dbReference>